<gene>
    <name evidence="2" type="ORF">Raf01_60260</name>
</gene>
<name>A0A8J3QVI6_9ACTN</name>
<evidence type="ECO:0000313" key="3">
    <source>
        <dbReference type="Proteomes" id="UP000642748"/>
    </source>
</evidence>
<dbReference type="Proteomes" id="UP000642748">
    <property type="component" value="Unassembled WGS sequence"/>
</dbReference>
<dbReference type="AlphaFoldDB" id="A0A8J3QVI6"/>
<keyword evidence="3" id="KW-1185">Reference proteome</keyword>
<proteinExistence type="predicted"/>
<feature type="region of interest" description="Disordered" evidence="1">
    <location>
        <begin position="49"/>
        <end position="70"/>
    </location>
</feature>
<comment type="caution">
    <text evidence="2">The sequence shown here is derived from an EMBL/GenBank/DDBJ whole genome shotgun (WGS) entry which is preliminary data.</text>
</comment>
<dbReference type="EMBL" id="BONZ01000059">
    <property type="protein sequence ID" value="GIH17854.1"/>
    <property type="molecule type" value="Genomic_DNA"/>
</dbReference>
<accession>A0A8J3QVI6</accession>
<organism evidence="2 3">
    <name type="scientific">Rugosimonospora africana</name>
    <dbReference type="NCBI Taxonomy" id="556532"/>
    <lineage>
        <taxon>Bacteria</taxon>
        <taxon>Bacillati</taxon>
        <taxon>Actinomycetota</taxon>
        <taxon>Actinomycetes</taxon>
        <taxon>Micromonosporales</taxon>
        <taxon>Micromonosporaceae</taxon>
        <taxon>Rugosimonospora</taxon>
    </lineage>
</organism>
<sequence>MEGEGGASVRGGWERVQRPGWRSHCPSCRLGCRDGQMTRVEQMTRAAQCEQGRAVNHGRASDQGHTDNQG</sequence>
<feature type="compositionally biased region" description="Basic and acidic residues" evidence="1">
    <location>
        <begin position="59"/>
        <end position="70"/>
    </location>
</feature>
<evidence type="ECO:0000313" key="2">
    <source>
        <dbReference type="EMBL" id="GIH17854.1"/>
    </source>
</evidence>
<protein>
    <submittedName>
        <fullName evidence="2">Uncharacterized protein</fullName>
    </submittedName>
</protein>
<reference evidence="2" key="1">
    <citation type="submission" date="2021-01" db="EMBL/GenBank/DDBJ databases">
        <title>Whole genome shotgun sequence of Rugosimonospora africana NBRC 104875.</title>
        <authorList>
            <person name="Komaki H."/>
            <person name="Tamura T."/>
        </authorList>
    </citation>
    <scope>NUCLEOTIDE SEQUENCE</scope>
    <source>
        <strain evidence="2">NBRC 104875</strain>
    </source>
</reference>
<evidence type="ECO:0000256" key="1">
    <source>
        <dbReference type="SAM" id="MobiDB-lite"/>
    </source>
</evidence>